<evidence type="ECO:0000313" key="2">
    <source>
        <dbReference type="Proteomes" id="UP001497623"/>
    </source>
</evidence>
<dbReference type="AlphaFoldDB" id="A0AAV2SBV6"/>
<proteinExistence type="predicted"/>
<keyword evidence="2" id="KW-1185">Reference proteome</keyword>
<accession>A0AAV2SBV6</accession>
<evidence type="ECO:0008006" key="3">
    <source>
        <dbReference type="Google" id="ProtNLM"/>
    </source>
</evidence>
<gene>
    <name evidence="1" type="ORF">MNOR_LOCUS35660</name>
</gene>
<organism evidence="1 2">
    <name type="scientific">Meganyctiphanes norvegica</name>
    <name type="common">Northern krill</name>
    <name type="synonym">Thysanopoda norvegica</name>
    <dbReference type="NCBI Taxonomy" id="48144"/>
    <lineage>
        <taxon>Eukaryota</taxon>
        <taxon>Metazoa</taxon>
        <taxon>Ecdysozoa</taxon>
        <taxon>Arthropoda</taxon>
        <taxon>Crustacea</taxon>
        <taxon>Multicrustacea</taxon>
        <taxon>Malacostraca</taxon>
        <taxon>Eumalacostraca</taxon>
        <taxon>Eucarida</taxon>
        <taxon>Euphausiacea</taxon>
        <taxon>Euphausiidae</taxon>
        <taxon>Meganyctiphanes</taxon>
    </lineage>
</organism>
<dbReference type="EMBL" id="CAXKWB010060499">
    <property type="protein sequence ID" value="CAL4183104.1"/>
    <property type="molecule type" value="Genomic_DNA"/>
</dbReference>
<dbReference type="Proteomes" id="UP001497623">
    <property type="component" value="Unassembled WGS sequence"/>
</dbReference>
<evidence type="ECO:0000313" key="1">
    <source>
        <dbReference type="EMBL" id="CAL4183104.1"/>
    </source>
</evidence>
<feature type="non-terminal residue" evidence="1">
    <location>
        <position position="184"/>
    </location>
</feature>
<protein>
    <recommendedName>
        <fullName evidence="3">RTTN</fullName>
    </recommendedName>
</protein>
<feature type="non-terminal residue" evidence="1">
    <location>
        <position position="1"/>
    </location>
</feature>
<name>A0AAV2SBV6_MEGNR</name>
<comment type="caution">
    <text evidence="1">The sequence shown here is derived from an EMBL/GenBank/DDBJ whole genome shotgun (WGS) entry which is preliminary data.</text>
</comment>
<reference evidence="1 2" key="1">
    <citation type="submission" date="2024-05" db="EMBL/GenBank/DDBJ databases">
        <authorList>
            <person name="Wallberg A."/>
        </authorList>
    </citation>
    <scope>NUCLEOTIDE SEQUENCE [LARGE SCALE GENOMIC DNA]</scope>
</reference>
<sequence>HTFSFDRMEMEVDPSLALPHQVVMFIPLLSVLPHCVQDVVLCHNTLAVMLELLTKNSDLQVPLIQRAHLVDSLLLTLKKALHTDSCGVSDVSGESECQIILADITEILSCLTNALVASTQHKFFMVILEILQQLSLVSRSEAVVCGGQASCVGHLRVMEAHLLQVALSRIQVSAATSSHTLTHQ</sequence>